<dbReference type="Pfam" id="PF00108">
    <property type="entry name" value="Thiolase_N"/>
    <property type="match status" value="1"/>
</dbReference>
<dbReference type="AlphaFoldDB" id="A0A7H1MNF1"/>
<keyword evidence="3 6" id="KW-0808">Transferase</keyword>
<accession>A0A7H1MNF1</accession>
<evidence type="ECO:0000256" key="1">
    <source>
        <dbReference type="ARBA" id="ARBA00010982"/>
    </source>
</evidence>
<dbReference type="EMBL" id="CP043431">
    <property type="protein sequence ID" value="QNT64987.1"/>
    <property type="molecule type" value="Genomic_DNA"/>
</dbReference>
<dbReference type="PIRSF" id="PIRSF000429">
    <property type="entry name" value="Ac-CoA_Ac_transf"/>
    <property type="match status" value="1"/>
</dbReference>
<evidence type="ECO:0000313" key="9">
    <source>
        <dbReference type="EMBL" id="QNT64987.1"/>
    </source>
</evidence>
<dbReference type="NCBIfam" id="TIGR01930">
    <property type="entry name" value="AcCoA-C-Actrans"/>
    <property type="match status" value="1"/>
</dbReference>
<dbReference type="InterPro" id="IPR020616">
    <property type="entry name" value="Thiolase_N"/>
</dbReference>
<evidence type="ECO:0000256" key="4">
    <source>
        <dbReference type="ARBA" id="ARBA00023315"/>
    </source>
</evidence>
<keyword evidence="4 6" id="KW-0012">Acyltransferase</keyword>
<comment type="similarity">
    <text evidence="1 6">Belongs to the thiolase-like superfamily. Thiolase family.</text>
</comment>
<dbReference type="PROSITE" id="PS00098">
    <property type="entry name" value="THIOLASE_1"/>
    <property type="match status" value="1"/>
</dbReference>
<dbReference type="GO" id="GO:0003985">
    <property type="term" value="F:acetyl-CoA C-acetyltransferase activity"/>
    <property type="evidence" value="ECO:0007669"/>
    <property type="project" value="UniProtKB-EC"/>
</dbReference>
<evidence type="ECO:0000256" key="3">
    <source>
        <dbReference type="ARBA" id="ARBA00022679"/>
    </source>
</evidence>
<dbReference type="EC" id="2.3.1.9" evidence="2"/>
<dbReference type="Proteomes" id="UP000516446">
    <property type="component" value="Chromosome"/>
</dbReference>
<evidence type="ECO:0000256" key="6">
    <source>
        <dbReference type="RuleBase" id="RU003557"/>
    </source>
</evidence>
<dbReference type="InterPro" id="IPR016039">
    <property type="entry name" value="Thiolase-like"/>
</dbReference>
<evidence type="ECO:0000259" key="8">
    <source>
        <dbReference type="Pfam" id="PF02803"/>
    </source>
</evidence>
<dbReference type="PROSITE" id="PS00099">
    <property type="entry name" value="THIOLASE_3"/>
    <property type="match status" value="1"/>
</dbReference>
<dbReference type="PROSITE" id="PS00737">
    <property type="entry name" value="THIOLASE_2"/>
    <property type="match status" value="1"/>
</dbReference>
<dbReference type="Gene3D" id="3.40.47.10">
    <property type="match status" value="2"/>
</dbReference>
<evidence type="ECO:0000256" key="5">
    <source>
        <dbReference type="ARBA" id="ARBA00030755"/>
    </source>
</evidence>
<gene>
    <name evidence="9" type="ORF">FY536_06875</name>
</gene>
<keyword evidence="10" id="KW-1185">Reference proteome</keyword>
<dbReference type="RefSeq" id="WP_104914706.1">
    <property type="nucleotide sequence ID" value="NZ_CP026847.1"/>
</dbReference>
<feature type="domain" description="Thiolase C-terminal" evidence="8">
    <location>
        <begin position="271"/>
        <end position="393"/>
    </location>
</feature>
<sequence>MERVYIIGAKRTPIGKFGGALSSLTASDLGSFVIKGALDQSGLDADKVSQVLMGNVVQAGQGQNPARQAALKAGLPIQVPSITINDVCGSGLSSINIAAALIQAHQADVIVAGGMESMSKAPYIVDQARFGARLGDGKMIDALLSDALTDAQGGYHMGITAENVAKKYDISREKMDEFSYQSHQRAVTAQDEHRFDDELVAIPMTDRKGNSYVVDQDEAPRRDTSLDKLAKLKPVYQEDGAVTAGNASGLNDGAAAVVLISESKMHELGIEPLAQWQASALVGLEPELMGIGSYYAVEKLFKDHPDFKQSEVDYFELNEAFAAPSLVVGDQLLGLDPAIVNPNGGAIALGHPVGASGSRILVTLLYELIHDDKKTGVAALCVGGGMGVSALITR</sequence>
<dbReference type="CDD" id="cd00751">
    <property type="entry name" value="thiolase"/>
    <property type="match status" value="1"/>
</dbReference>
<organism evidence="9 10">
    <name type="scientific">Weissella koreensis</name>
    <dbReference type="NCBI Taxonomy" id="165096"/>
    <lineage>
        <taxon>Bacteria</taxon>
        <taxon>Bacillati</taxon>
        <taxon>Bacillota</taxon>
        <taxon>Bacilli</taxon>
        <taxon>Lactobacillales</taxon>
        <taxon>Lactobacillaceae</taxon>
        <taxon>Weissella</taxon>
    </lineage>
</organism>
<evidence type="ECO:0000313" key="10">
    <source>
        <dbReference type="Proteomes" id="UP000516446"/>
    </source>
</evidence>
<evidence type="ECO:0000256" key="2">
    <source>
        <dbReference type="ARBA" id="ARBA00012705"/>
    </source>
</evidence>
<dbReference type="InterPro" id="IPR020617">
    <property type="entry name" value="Thiolase_C"/>
</dbReference>
<feature type="domain" description="Thiolase N-terminal" evidence="7">
    <location>
        <begin position="4"/>
        <end position="263"/>
    </location>
</feature>
<dbReference type="FunFam" id="3.40.47.10:FF:000010">
    <property type="entry name" value="Acetyl-CoA acetyltransferase (Thiolase)"/>
    <property type="match status" value="1"/>
</dbReference>
<dbReference type="SUPFAM" id="SSF53901">
    <property type="entry name" value="Thiolase-like"/>
    <property type="match status" value="2"/>
</dbReference>
<dbReference type="InterPro" id="IPR002155">
    <property type="entry name" value="Thiolase"/>
</dbReference>
<dbReference type="InterPro" id="IPR020610">
    <property type="entry name" value="Thiolase_AS"/>
</dbReference>
<dbReference type="InterPro" id="IPR020615">
    <property type="entry name" value="Thiolase_acyl_enz_int_AS"/>
</dbReference>
<dbReference type="InterPro" id="IPR020613">
    <property type="entry name" value="Thiolase_CS"/>
</dbReference>
<evidence type="ECO:0000259" key="7">
    <source>
        <dbReference type="Pfam" id="PF00108"/>
    </source>
</evidence>
<proteinExistence type="inferred from homology"/>
<dbReference type="PANTHER" id="PTHR18919">
    <property type="entry name" value="ACETYL-COA C-ACYLTRANSFERASE"/>
    <property type="match status" value="1"/>
</dbReference>
<name>A0A7H1MNF1_9LACO</name>
<dbReference type="PANTHER" id="PTHR18919:SF107">
    <property type="entry name" value="ACETYL-COA ACETYLTRANSFERASE, CYTOSOLIC"/>
    <property type="match status" value="1"/>
</dbReference>
<reference evidence="9 10" key="1">
    <citation type="submission" date="2019-08" db="EMBL/GenBank/DDBJ databases">
        <authorList>
            <person name="Chang H.C."/>
            <person name="Mun S.Y."/>
        </authorList>
    </citation>
    <scope>NUCLEOTIDE SEQUENCE [LARGE SCALE GENOMIC DNA]</scope>
    <source>
        <strain evidence="9 10">SK</strain>
    </source>
</reference>
<dbReference type="Pfam" id="PF02803">
    <property type="entry name" value="Thiolase_C"/>
    <property type="match status" value="1"/>
</dbReference>
<protein>
    <recommendedName>
        <fullName evidence="2">acetyl-CoA C-acetyltransferase</fullName>
        <ecNumber evidence="2">2.3.1.9</ecNumber>
    </recommendedName>
    <alternativeName>
        <fullName evidence="5">Acetoacetyl-CoA thiolase</fullName>
    </alternativeName>
</protein>